<evidence type="ECO:0000313" key="2">
    <source>
        <dbReference type="Proteomes" id="UP000827872"/>
    </source>
</evidence>
<organism evidence="1 2">
    <name type="scientific">Sphaerodactylus townsendi</name>
    <dbReference type="NCBI Taxonomy" id="933632"/>
    <lineage>
        <taxon>Eukaryota</taxon>
        <taxon>Metazoa</taxon>
        <taxon>Chordata</taxon>
        <taxon>Craniata</taxon>
        <taxon>Vertebrata</taxon>
        <taxon>Euteleostomi</taxon>
        <taxon>Lepidosauria</taxon>
        <taxon>Squamata</taxon>
        <taxon>Bifurcata</taxon>
        <taxon>Gekkota</taxon>
        <taxon>Sphaerodactylidae</taxon>
        <taxon>Sphaerodactylus</taxon>
    </lineage>
</organism>
<accession>A0ACB8FT53</accession>
<evidence type="ECO:0000313" key="1">
    <source>
        <dbReference type="EMBL" id="KAH8010300.1"/>
    </source>
</evidence>
<name>A0ACB8FT53_9SAUR</name>
<gene>
    <name evidence="1" type="ORF">K3G42_001538</name>
</gene>
<sequence>MDYQDSMNAWRGGEPAASYGGKRRDQGSRLEQVAPPEQFPERKCFFFFCDGVVEDEILCEQGEEKGLTLAASPPEEQQEGMCETALPEGSPEQSADALSELPLPNCSELEGEGNVTEGLTSLPDSDLKQEPEVSEKPITAGYLEMQVGLLKESVDFPQGDTTVITQPVKAVYIDVADPITAKSSSISFQVKGDEEEVLLNANFEDEIVWFDMQSAKGITPEQQAQVAEILAEGKGMFCSKPGYTDLISHYIDMGGNLPIEVMSYTMMLHHAVTRKRNSKGRDTIVFSPEKKVSDYG</sequence>
<keyword evidence="2" id="KW-1185">Reference proteome</keyword>
<protein>
    <submittedName>
        <fullName evidence="1">Uncharacterized protein</fullName>
    </submittedName>
</protein>
<comment type="caution">
    <text evidence="1">The sequence shown here is derived from an EMBL/GenBank/DDBJ whole genome shotgun (WGS) entry which is preliminary data.</text>
</comment>
<reference evidence="1" key="1">
    <citation type="submission" date="2021-08" db="EMBL/GenBank/DDBJ databases">
        <title>The first chromosome-level gecko genome reveals the dynamic sex chromosomes of Neotropical dwarf geckos (Sphaerodactylidae: Sphaerodactylus).</title>
        <authorList>
            <person name="Pinto B.J."/>
            <person name="Keating S.E."/>
            <person name="Gamble T."/>
        </authorList>
    </citation>
    <scope>NUCLEOTIDE SEQUENCE</scope>
    <source>
        <strain evidence="1">TG3544</strain>
    </source>
</reference>
<dbReference type="Proteomes" id="UP000827872">
    <property type="component" value="Linkage Group LG11"/>
</dbReference>
<dbReference type="EMBL" id="CM037624">
    <property type="protein sequence ID" value="KAH8010300.1"/>
    <property type="molecule type" value="Genomic_DNA"/>
</dbReference>
<proteinExistence type="predicted"/>